<protein>
    <submittedName>
        <fullName evidence="1">DNA phosphorothioation-dependent restriction protein DptG</fullName>
    </submittedName>
</protein>
<name>A0A4R7B1A4_9NEIS</name>
<dbReference type="Proteomes" id="UP000295611">
    <property type="component" value="Unassembled WGS sequence"/>
</dbReference>
<organism evidence="1 2">
    <name type="scientific">Paludibacterium purpuratum</name>
    <dbReference type="NCBI Taxonomy" id="1144873"/>
    <lineage>
        <taxon>Bacteria</taxon>
        <taxon>Pseudomonadati</taxon>
        <taxon>Pseudomonadota</taxon>
        <taxon>Betaproteobacteria</taxon>
        <taxon>Neisseriales</taxon>
        <taxon>Chromobacteriaceae</taxon>
        <taxon>Paludibacterium</taxon>
    </lineage>
</organism>
<dbReference type="AlphaFoldDB" id="A0A4R7B1A4"/>
<dbReference type="EMBL" id="SNZP01000013">
    <property type="protein sequence ID" value="TDR73532.1"/>
    <property type="molecule type" value="Genomic_DNA"/>
</dbReference>
<keyword evidence="2" id="KW-1185">Reference proteome</keyword>
<reference evidence="1 2" key="1">
    <citation type="submission" date="2019-03" db="EMBL/GenBank/DDBJ databases">
        <title>Genomic Encyclopedia of Type Strains, Phase III (KMG-III): the genomes of soil and plant-associated and newly described type strains.</title>
        <authorList>
            <person name="Whitman W."/>
        </authorList>
    </citation>
    <scope>NUCLEOTIDE SEQUENCE [LARGE SCALE GENOMIC DNA]</scope>
    <source>
        <strain evidence="1 2">CECT 8976</strain>
    </source>
</reference>
<proteinExistence type="predicted"/>
<dbReference type="InterPro" id="IPR043148">
    <property type="entry name" value="TagF_C"/>
</dbReference>
<evidence type="ECO:0000313" key="1">
    <source>
        <dbReference type="EMBL" id="TDR73532.1"/>
    </source>
</evidence>
<sequence>MPAAVELTEQDTETVRAIADFAFVLPRPEFSDFIGPILAKLREAGYQCMLLNPDQALALAQDCHTGQVQPPKVVISTNEGEFISGFTRSAKVLLAHSFFIRDTIPTPIEQGADHYFEFDYFFAPSTFYAEWTIRALYDANYVGLGYANAMDHGITKYVIPGGYAKALPPARKPGGPRPEQPLILYAPSVLSPEHTGHRFHLDGNQILFSLARAFPHARIVCRPHPSDRTRDFVPHMMALFASQGMDNVSFDLSVTPPPTLYADPDVLLTDMSGFAFVYEMLTRQRPIFFIPADECAKHPRFCALTCQFARLVNNVQQLLDVVQAQLNQPDVLEGDVAALFDSVFALPYNTVDALMADLVRIHQGERAEHWINLPVRYGTQR</sequence>
<dbReference type="Gene3D" id="3.40.50.12580">
    <property type="match status" value="1"/>
</dbReference>
<evidence type="ECO:0000313" key="2">
    <source>
        <dbReference type="Proteomes" id="UP000295611"/>
    </source>
</evidence>
<dbReference type="RefSeq" id="WP_133682736.1">
    <property type="nucleotide sequence ID" value="NZ_SNZP01000013.1"/>
</dbReference>
<accession>A0A4R7B1A4</accession>
<gene>
    <name evidence="1" type="ORF">DFP86_11339</name>
</gene>
<dbReference type="SUPFAM" id="SSF53756">
    <property type="entry name" value="UDP-Glycosyltransferase/glycogen phosphorylase"/>
    <property type="match status" value="1"/>
</dbReference>
<comment type="caution">
    <text evidence="1">The sequence shown here is derived from an EMBL/GenBank/DDBJ whole genome shotgun (WGS) entry which is preliminary data.</text>
</comment>